<dbReference type="InterPro" id="IPR012292">
    <property type="entry name" value="Globin/Proto"/>
</dbReference>
<proteinExistence type="predicted"/>
<dbReference type="InParanoid" id="H2APD5"/>
<dbReference type="GeneID" id="13886063"/>
<feature type="region of interest" description="Disordered" evidence="1">
    <location>
        <begin position="285"/>
        <end position="359"/>
    </location>
</feature>
<dbReference type="GO" id="GO:0071949">
    <property type="term" value="F:FAD binding"/>
    <property type="evidence" value="ECO:0007669"/>
    <property type="project" value="TreeGrafter"/>
</dbReference>
<feature type="region of interest" description="Disordered" evidence="1">
    <location>
        <begin position="1"/>
        <end position="54"/>
    </location>
</feature>
<feature type="region of interest" description="Disordered" evidence="1">
    <location>
        <begin position="364"/>
        <end position="383"/>
    </location>
</feature>
<dbReference type="AlphaFoldDB" id="H2APD5"/>
<accession>H2APD5</accession>
<evidence type="ECO:0000313" key="3">
    <source>
        <dbReference type="EMBL" id="CCF56235.1"/>
    </source>
</evidence>
<evidence type="ECO:0000313" key="4">
    <source>
        <dbReference type="Proteomes" id="UP000005220"/>
    </source>
</evidence>
<dbReference type="InterPro" id="IPR000971">
    <property type="entry name" value="Globin"/>
</dbReference>
<dbReference type="GO" id="GO:0020037">
    <property type="term" value="F:heme binding"/>
    <property type="evidence" value="ECO:0007669"/>
    <property type="project" value="InterPro"/>
</dbReference>
<dbReference type="STRING" id="1071382.H2APD5"/>
<feature type="domain" description="Globin" evidence="2">
    <location>
        <begin position="139"/>
        <end position="263"/>
    </location>
</feature>
<keyword evidence="4" id="KW-1185">Reference proteome</keyword>
<dbReference type="InterPro" id="IPR009050">
    <property type="entry name" value="Globin-like_sf"/>
</dbReference>
<dbReference type="GO" id="GO:0008941">
    <property type="term" value="F:nitric oxide dioxygenase NAD(P)H activity"/>
    <property type="evidence" value="ECO:0007669"/>
    <property type="project" value="TreeGrafter"/>
</dbReference>
<feature type="compositionally biased region" description="Acidic residues" evidence="1">
    <location>
        <begin position="292"/>
        <end position="315"/>
    </location>
</feature>
<protein>
    <recommendedName>
        <fullName evidence="2">Globin domain-containing protein</fullName>
    </recommendedName>
</protein>
<dbReference type="InterPro" id="IPR044399">
    <property type="entry name" value="Mb-like_M"/>
</dbReference>
<dbReference type="FunCoup" id="H2APD5">
    <property type="interactions" value="53"/>
</dbReference>
<dbReference type="PROSITE" id="PS01033">
    <property type="entry name" value="GLOBIN"/>
    <property type="match status" value="1"/>
</dbReference>
<dbReference type="Proteomes" id="UP000005220">
    <property type="component" value="Chromosome 1"/>
</dbReference>
<dbReference type="PANTHER" id="PTHR43396">
    <property type="entry name" value="FLAVOHEMOPROTEIN"/>
    <property type="match status" value="1"/>
</dbReference>
<dbReference type="PANTHER" id="PTHR43396:SF6">
    <property type="entry name" value="ABL201WP"/>
    <property type="match status" value="1"/>
</dbReference>
<dbReference type="eggNOG" id="KOG3378">
    <property type="taxonomic scope" value="Eukaryota"/>
</dbReference>
<dbReference type="HOGENOM" id="CLU_035143_1_0_1"/>
<evidence type="ECO:0000256" key="1">
    <source>
        <dbReference type="SAM" id="MobiDB-lite"/>
    </source>
</evidence>
<reference evidence="3 4" key="1">
    <citation type="journal article" date="2011" name="Proc. Natl. Acad. Sci. U.S.A.">
        <title>Evolutionary erosion of yeast sex chromosomes by mating-type switching accidents.</title>
        <authorList>
            <person name="Gordon J.L."/>
            <person name="Armisen D."/>
            <person name="Proux-Wera E."/>
            <person name="Oheigeartaigh S.S."/>
            <person name="Byrne K.P."/>
            <person name="Wolfe K.H."/>
        </authorList>
    </citation>
    <scope>NUCLEOTIDE SEQUENCE [LARGE SCALE GENOMIC DNA]</scope>
    <source>
        <strain evidence="4">ATCC 22294 / BCRC 22015 / CBS 2517 / CECT 1963 / NBRC 1671 / NRRL Y-8276</strain>
    </source>
</reference>
<name>H2APD5_KAZAF</name>
<sequence length="383" mass="43438">MEVKQNSQDLSLNAPKEPLSDVTPTIITRRPSISNSVAAGNRSEKSTRSKRASVLDRSTAKINFRVSSREAHIIRESWAMMLSDELTSDMYTRFYQKLNTNRRLGISSSPFSSARFSEIHKTNIVNNSKQLNVKTTLAAGPAEDVDVEKSLFAIQFYENLIHMDSTVEKMFPSIRHQAVSFSKIVNNAVNNMENIHALDTQLKNISKRHARILSIDNQKFEVMGLALLKTFQDRFGSLFTIELEECWSKLYSYLANCLLLYGNDPILLKQINESYMCETSSLHEGEVKPAESVDDDFDFPIPEISDDDEQQEEEGEKERSSTASRRPKGAFFRPPTKTAITVLDEPLPEDTSKPTRMPVKKLYTNVPRSTNKVPQGKRDCIVM</sequence>
<feature type="compositionally biased region" description="Polar residues" evidence="1">
    <location>
        <begin position="22"/>
        <end position="38"/>
    </location>
</feature>
<organism evidence="3 4">
    <name type="scientific">Kazachstania africana (strain ATCC 22294 / BCRC 22015 / CBS 2517 / CECT 1963 / NBRC 1671 / NRRL Y-8276)</name>
    <name type="common">Yeast</name>
    <name type="synonym">Kluyveromyces africanus</name>
    <dbReference type="NCBI Taxonomy" id="1071382"/>
    <lineage>
        <taxon>Eukaryota</taxon>
        <taxon>Fungi</taxon>
        <taxon>Dikarya</taxon>
        <taxon>Ascomycota</taxon>
        <taxon>Saccharomycotina</taxon>
        <taxon>Saccharomycetes</taxon>
        <taxon>Saccharomycetales</taxon>
        <taxon>Saccharomycetaceae</taxon>
        <taxon>Kazachstania</taxon>
    </lineage>
</organism>
<dbReference type="Pfam" id="PF00042">
    <property type="entry name" value="Globin"/>
    <property type="match status" value="1"/>
</dbReference>
<dbReference type="OrthoDB" id="436496at2759"/>
<dbReference type="RefSeq" id="XP_003955370.1">
    <property type="nucleotide sequence ID" value="XM_003955321.1"/>
</dbReference>
<dbReference type="EMBL" id="HE650821">
    <property type="protein sequence ID" value="CCF56235.1"/>
    <property type="molecule type" value="Genomic_DNA"/>
</dbReference>
<evidence type="ECO:0000259" key="2">
    <source>
        <dbReference type="PROSITE" id="PS01033"/>
    </source>
</evidence>
<dbReference type="SUPFAM" id="SSF46458">
    <property type="entry name" value="Globin-like"/>
    <property type="match status" value="1"/>
</dbReference>
<dbReference type="GO" id="GO:0019825">
    <property type="term" value="F:oxygen binding"/>
    <property type="evidence" value="ECO:0007669"/>
    <property type="project" value="InterPro"/>
</dbReference>
<gene>
    <name evidence="3" type="primary">KAFR0A08010</name>
    <name evidence="3" type="ORF">KAFR_0A08010</name>
</gene>
<dbReference type="KEGG" id="kaf:KAFR_0A08010"/>
<dbReference type="GO" id="GO:0071500">
    <property type="term" value="P:cellular response to nitrosative stress"/>
    <property type="evidence" value="ECO:0007669"/>
    <property type="project" value="TreeGrafter"/>
</dbReference>
<dbReference type="CDD" id="cd01040">
    <property type="entry name" value="Mb-like"/>
    <property type="match status" value="1"/>
</dbReference>
<feature type="compositionally biased region" description="Polar residues" evidence="1">
    <location>
        <begin position="1"/>
        <end position="11"/>
    </location>
</feature>
<dbReference type="GO" id="GO:0046210">
    <property type="term" value="P:nitric oxide catabolic process"/>
    <property type="evidence" value="ECO:0007669"/>
    <property type="project" value="TreeGrafter"/>
</dbReference>
<dbReference type="Gene3D" id="1.10.490.10">
    <property type="entry name" value="Globins"/>
    <property type="match status" value="1"/>
</dbReference>